<dbReference type="PANTHER" id="PTHR10625">
    <property type="entry name" value="HISTONE DEACETYLASE HDAC1-RELATED"/>
    <property type="match status" value="1"/>
</dbReference>
<dbReference type="PRINTS" id="PR01271">
    <property type="entry name" value="HISDACETLASE"/>
</dbReference>
<dbReference type="InterPro" id="IPR037138">
    <property type="entry name" value="His_deacetylse_dom_sf"/>
</dbReference>
<dbReference type="GO" id="GO:0016581">
    <property type="term" value="C:NuRD complex"/>
    <property type="evidence" value="ECO:0007669"/>
    <property type="project" value="TreeGrafter"/>
</dbReference>
<dbReference type="AlphaFoldDB" id="A0A915MVL0"/>
<dbReference type="PANTHER" id="PTHR10625:SF29">
    <property type="entry name" value="HISTONE DEACETYLASE 1"/>
    <property type="match status" value="1"/>
</dbReference>
<evidence type="ECO:0000256" key="2">
    <source>
        <dbReference type="SAM" id="MobiDB-lite"/>
    </source>
</evidence>
<evidence type="ECO:0000313" key="5">
    <source>
        <dbReference type="WBParaSite" id="scaffold590_cov208.g1388"/>
    </source>
</evidence>
<dbReference type="Proteomes" id="UP000887561">
    <property type="component" value="Unplaced"/>
</dbReference>
<feature type="domain" description="Histone deacetylase" evidence="3">
    <location>
        <begin position="1"/>
        <end position="114"/>
    </location>
</feature>
<sequence>MTVSFHKYGDFFPGTGELKDVGAGKGRYYAVNVPLKDGMTDQAYQQIYTPIMKKVMEVFQPGAVVLQCGADSLNGDRLGPFNLTLRGHGKCVEFMRDYNVPLMLLGGGGLHIDASNVPNDNTPEYLQSVMQEVLESLSKLPPVPSVQMQAIPNDYIQFDETLEIDQADPDKRLTRAITDRMIAHPGDFYDGENEGDDRRNRQDCKRRQQQQNSSEEIIIENDTQENTKRMRVERGEQKQRR</sequence>
<feature type="compositionally biased region" description="Basic and acidic residues" evidence="2">
    <location>
        <begin position="196"/>
        <end position="206"/>
    </location>
</feature>
<evidence type="ECO:0000259" key="3">
    <source>
        <dbReference type="Pfam" id="PF00850"/>
    </source>
</evidence>
<dbReference type="WBParaSite" id="scaffold590_cov208.g1388">
    <property type="protein sequence ID" value="scaffold590_cov208.g1388"/>
    <property type="gene ID" value="scaffold590_cov208.g1388"/>
</dbReference>
<feature type="compositionally biased region" description="Basic and acidic residues" evidence="2">
    <location>
        <begin position="225"/>
        <end position="241"/>
    </location>
</feature>
<dbReference type="Gene3D" id="3.40.800.20">
    <property type="entry name" value="Histone deacetylase domain"/>
    <property type="match status" value="1"/>
</dbReference>
<dbReference type="SUPFAM" id="SSF52768">
    <property type="entry name" value="Arginase/deacetylase"/>
    <property type="match status" value="1"/>
</dbReference>
<evidence type="ECO:0000256" key="1">
    <source>
        <dbReference type="ARBA" id="ARBA00048287"/>
    </source>
</evidence>
<dbReference type="GO" id="GO:0031507">
    <property type="term" value="P:heterochromatin formation"/>
    <property type="evidence" value="ECO:0007669"/>
    <property type="project" value="TreeGrafter"/>
</dbReference>
<feature type="region of interest" description="Disordered" evidence="2">
    <location>
        <begin position="184"/>
        <end position="241"/>
    </location>
</feature>
<protein>
    <submittedName>
        <fullName evidence="5">Histone deacetylase domain-containing protein</fullName>
    </submittedName>
</protein>
<proteinExistence type="predicted"/>
<dbReference type="InterPro" id="IPR023696">
    <property type="entry name" value="Ureohydrolase_dom_sf"/>
</dbReference>
<keyword evidence="4" id="KW-1185">Reference proteome</keyword>
<reference evidence="5" key="1">
    <citation type="submission" date="2022-11" db="UniProtKB">
        <authorList>
            <consortium name="WormBaseParasite"/>
        </authorList>
    </citation>
    <scope>IDENTIFICATION</scope>
</reference>
<organism evidence="4 5">
    <name type="scientific">Meloidogyne javanica</name>
    <name type="common">Root-knot nematode worm</name>
    <dbReference type="NCBI Taxonomy" id="6303"/>
    <lineage>
        <taxon>Eukaryota</taxon>
        <taxon>Metazoa</taxon>
        <taxon>Ecdysozoa</taxon>
        <taxon>Nematoda</taxon>
        <taxon>Chromadorea</taxon>
        <taxon>Rhabditida</taxon>
        <taxon>Tylenchina</taxon>
        <taxon>Tylenchomorpha</taxon>
        <taxon>Tylenchoidea</taxon>
        <taxon>Meloidogynidae</taxon>
        <taxon>Meloidogyninae</taxon>
        <taxon>Meloidogyne</taxon>
        <taxon>Meloidogyne incognita group</taxon>
    </lineage>
</organism>
<accession>A0A915MVL0</accession>
<evidence type="ECO:0000313" key="4">
    <source>
        <dbReference type="Proteomes" id="UP000887561"/>
    </source>
</evidence>
<comment type="catalytic activity">
    <reaction evidence="1">
        <text>N(6)-acetyl-L-lysyl-[histone] + H2O = L-lysyl-[histone] + acetate</text>
        <dbReference type="Rhea" id="RHEA:58196"/>
        <dbReference type="Rhea" id="RHEA-COMP:9845"/>
        <dbReference type="Rhea" id="RHEA-COMP:11338"/>
        <dbReference type="ChEBI" id="CHEBI:15377"/>
        <dbReference type="ChEBI" id="CHEBI:29969"/>
        <dbReference type="ChEBI" id="CHEBI:30089"/>
        <dbReference type="ChEBI" id="CHEBI:61930"/>
        <dbReference type="EC" id="3.5.1.98"/>
    </reaction>
</comment>
<name>A0A915MVL0_MELJA</name>
<dbReference type="GO" id="GO:0141221">
    <property type="term" value="F:histone deacetylase activity, hydrolytic mechanism"/>
    <property type="evidence" value="ECO:0007669"/>
    <property type="project" value="UniProtKB-EC"/>
</dbReference>
<dbReference type="Pfam" id="PF00850">
    <property type="entry name" value="Hist_deacetyl"/>
    <property type="match status" value="1"/>
</dbReference>
<dbReference type="InterPro" id="IPR003084">
    <property type="entry name" value="HDAC_I/II"/>
</dbReference>
<dbReference type="InterPro" id="IPR023801">
    <property type="entry name" value="His_deacetylse_dom"/>
</dbReference>